<organism evidence="2 3">
    <name type="scientific">Trapa natans</name>
    <name type="common">Water chestnut</name>
    <dbReference type="NCBI Taxonomy" id="22666"/>
    <lineage>
        <taxon>Eukaryota</taxon>
        <taxon>Viridiplantae</taxon>
        <taxon>Streptophyta</taxon>
        <taxon>Embryophyta</taxon>
        <taxon>Tracheophyta</taxon>
        <taxon>Spermatophyta</taxon>
        <taxon>Magnoliopsida</taxon>
        <taxon>eudicotyledons</taxon>
        <taxon>Gunneridae</taxon>
        <taxon>Pentapetalae</taxon>
        <taxon>rosids</taxon>
        <taxon>malvids</taxon>
        <taxon>Myrtales</taxon>
        <taxon>Lythraceae</taxon>
        <taxon>Trapa</taxon>
    </lineage>
</organism>
<sequence length="93" mass="9893">MRIGIVRLSGVLASPLMVAVKSPTPASTGPGLEPIVPVGTLGRTWMLRMPSISSRTPFPSKSKYRGHRAIIGLGHEPPQAKGFLDLGPHGPFR</sequence>
<comment type="caution">
    <text evidence="2">The sequence shown here is derived from an EMBL/GenBank/DDBJ whole genome shotgun (WGS) entry which is preliminary data.</text>
</comment>
<proteinExistence type="predicted"/>
<dbReference type="Proteomes" id="UP001346149">
    <property type="component" value="Unassembled WGS sequence"/>
</dbReference>
<dbReference type="EMBL" id="JAXQNO010000014">
    <property type="protein sequence ID" value="KAK4784714.1"/>
    <property type="molecule type" value="Genomic_DNA"/>
</dbReference>
<protein>
    <submittedName>
        <fullName evidence="2">Uncharacterized protein</fullName>
    </submittedName>
</protein>
<evidence type="ECO:0000313" key="3">
    <source>
        <dbReference type="Proteomes" id="UP001346149"/>
    </source>
</evidence>
<evidence type="ECO:0000256" key="1">
    <source>
        <dbReference type="SAM" id="MobiDB-lite"/>
    </source>
</evidence>
<name>A0AAN7QYM6_TRANT</name>
<keyword evidence="3" id="KW-1185">Reference proteome</keyword>
<reference evidence="2 3" key="1">
    <citation type="journal article" date="2023" name="Hortic Res">
        <title>Pangenome of water caltrop reveals structural variations and asymmetric subgenome divergence after allopolyploidization.</title>
        <authorList>
            <person name="Zhang X."/>
            <person name="Chen Y."/>
            <person name="Wang L."/>
            <person name="Yuan Y."/>
            <person name="Fang M."/>
            <person name="Shi L."/>
            <person name="Lu R."/>
            <person name="Comes H.P."/>
            <person name="Ma Y."/>
            <person name="Chen Y."/>
            <person name="Huang G."/>
            <person name="Zhou Y."/>
            <person name="Zheng Z."/>
            <person name="Qiu Y."/>
        </authorList>
    </citation>
    <scope>NUCLEOTIDE SEQUENCE [LARGE SCALE GENOMIC DNA]</scope>
    <source>
        <strain evidence="2">F231</strain>
    </source>
</reference>
<gene>
    <name evidence="2" type="ORF">SAY86_019082</name>
</gene>
<evidence type="ECO:0000313" key="2">
    <source>
        <dbReference type="EMBL" id="KAK4784714.1"/>
    </source>
</evidence>
<dbReference type="AlphaFoldDB" id="A0AAN7QYM6"/>
<accession>A0AAN7QYM6</accession>
<feature type="region of interest" description="Disordered" evidence="1">
    <location>
        <begin position="74"/>
        <end position="93"/>
    </location>
</feature>